<feature type="transmembrane region" description="Helical" evidence="6">
    <location>
        <begin position="110"/>
        <end position="132"/>
    </location>
</feature>
<dbReference type="Proteomes" id="UP000324678">
    <property type="component" value="Chromosome"/>
</dbReference>
<evidence type="ECO:0000256" key="2">
    <source>
        <dbReference type="ARBA" id="ARBA00022475"/>
    </source>
</evidence>
<dbReference type="RefSeq" id="WP_149159932.1">
    <property type="nucleotide sequence ID" value="NZ_CP043505.1"/>
</dbReference>
<evidence type="ECO:0000313" key="9">
    <source>
        <dbReference type="Proteomes" id="UP000324678"/>
    </source>
</evidence>
<dbReference type="InterPro" id="IPR038766">
    <property type="entry name" value="Membrane_comp_ABC_pdt"/>
</dbReference>
<sequence>MLKSALSAARFHRTSLIGSALIVLLASALLTTTGVVLESGLRASASGPLAEGSLLSTIAGSFAGTTILIVVLVIGSTFAAALRQRRREFALLRAVGATRGQVRRRITIEVLGVFAVAAPLGALPGLAAASLLTPLLSESGIVSAGFAMTISGWPVLAMLLVLVPTGVLAARVAARETLRTSPVAAVAGSAVEAPTVGSGRRIAAVAVAVAGVLVALTPFFVPGTIGSATGAVSAFLLITAVALAGPLILASAARRALEASRVPRVAHALRGAGGTLALLNARGFSRRLTTAVVPLALLLALGTVQTGVNLTTTDAAAAQLRAGLDADLVVTAQHTLTAEDVQAVMNLPEVVEAAPTGTLLAETKVDDGDEELPFLGSVSWEPAALRSVPTTGGIVDPAVSAGSLADLGTGAVAVSAETVLGSGKGVGDRIRVRYADGADETLTIAAIFTRGLGFGDYLVAESARSAHGAPHDAVYLRLAPGTADEVRDLVAALGLESTGVAEYAEAVAAGGAAQQGLSTTLLLTLLAFIAIAAANTLTTMTAGRRDEWRLLHRTGATRRQLIAMAAVESSFVAITALVLGTAAVVPALIGVGHGLLGGFTLRVDPVLYGGLAASVVGIAVVGIVGTAFRVTRTTSPAT</sequence>
<evidence type="ECO:0000313" key="8">
    <source>
        <dbReference type="EMBL" id="QEO13909.1"/>
    </source>
</evidence>
<dbReference type="EMBL" id="CP043505">
    <property type="protein sequence ID" value="QEO13909.1"/>
    <property type="molecule type" value="Genomic_DNA"/>
</dbReference>
<feature type="transmembrane region" description="Helical" evidence="6">
    <location>
        <begin position="605"/>
        <end position="628"/>
    </location>
</feature>
<dbReference type="PANTHER" id="PTHR30287:SF1">
    <property type="entry name" value="INNER MEMBRANE PROTEIN"/>
    <property type="match status" value="1"/>
</dbReference>
<dbReference type="AlphaFoldDB" id="A0A5C1YFV6"/>
<keyword evidence="3 6" id="KW-0812">Transmembrane</keyword>
<evidence type="ECO:0000256" key="3">
    <source>
        <dbReference type="ARBA" id="ARBA00022692"/>
    </source>
</evidence>
<evidence type="ECO:0000256" key="4">
    <source>
        <dbReference type="ARBA" id="ARBA00022989"/>
    </source>
</evidence>
<dbReference type="PANTHER" id="PTHR30287">
    <property type="entry name" value="MEMBRANE COMPONENT OF PREDICTED ABC SUPERFAMILY METABOLITE UPTAKE TRANSPORTER"/>
    <property type="match status" value="1"/>
</dbReference>
<keyword evidence="4 6" id="KW-1133">Transmembrane helix</keyword>
<organism evidence="8 9">
    <name type="scientific">Agromyces intestinalis</name>
    <dbReference type="NCBI Taxonomy" id="2592652"/>
    <lineage>
        <taxon>Bacteria</taxon>
        <taxon>Bacillati</taxon>
        <taxon>Actinomycetota</taxon>
        <taxon>Actinomycetes</taxon>
        <taxon>Micrococcales</taxon>
        <taxon>Microbacteriaceae</taxon>
        <taxon>Agromyces</taxon>
    </lineage>
</organism>
<name>A0A5C1YFV6_9MICO</name>
<feature type="domain" description="ABC3 transporter permease C-terminal" evidence="7">
    <location>
        <begin position="61"/>
        <end position="182"/>
    </location>
</feature>
<dbReference type="Pfam" id="PF02687">
    <property type="entry name" value="FtsX"/>
    <property type="match status" value="2"/>
</dbReference>
<dbReference type="InterPro" id="IPR003838">
    <property type="entry name" value="ABC3_permease_C"/>
</dbReference>
<feature type="transmembrane region" description="Helical" evidence="6">
    <location>
        <begin position="561"/>
        <end position="585"/>
    </location>
</feature>
<keyword evidence="2" id="KW-1003">Cell membrane</keyword>
<keyword evidence="9" id="KW-1185">Reference proteome</keyword>
<feature type="transmembrane region" description="Helical" evidence="6">
    <location>
        <begin position="152"/>
        <end position="174"/>
    </location>
</feature>
<evidence type="ECO:0000256" key="5">
    <source>
        <dbReference type="ARBA" id="ARBA00023136"/>
    </source>
</evidence>
<dbReference type="GO" id="GO:0005886">
    <property type="term" value="C:plasma membrane"/>
    <property type="evidence" value="ECO:0007669"/>
    <property type="project" value="UniProtKB-SubCell"/>
</dbReference>
<evidence type="ECO:0000256" key="6">
    <source>
        <dbReference type="SAM" id="Phobius"/>
    </source>
</evidence>
<comment type="subcellular location">
    <subcellularLocation>
        <location evidence="1">Cell membrane</location>
        <topology evidence="1">Multi-pass membrane protein</topology>
    </subcellularLocation>
</comment>
<reference evidence="8 9" key="1">
    <citation type="submission" date="2019-09" db="EMBL/GenBank/DDBJ databases">
        <title>Genome sequencing of strain KACC 19306.</title>
        <authorList>
            <person name="Heo J."/>
            <person name="Kim S.-J."/>
            <person name="Kim J.-S."/>
            <person name="Hong S.-B."/>
            <person name="Kwon S.-W."/>
        </authorList>
    </citation>
    <scope>NUCLEOTIDE SEQUENCE [LARGE SCALE GENOMIC DNA]</scope>
    <source>
        <strain evidence="8 9">KACC 19306</strain>
    </source>
</reference>
<feature type="transmembrane region" description="Helical" evidence="6">
    <location>
        <begin position="233"/>
        <end position="253"/>
    </location>
</feature>
<protein>
    <submittedName>
        <fullName evidence="8">ABC transporter permease</fullName>
    </submittedName>
</protein>
<evidence type="ECO:0000259" key="7">
    <source>
        <dbReference type="Pfam" id="PF02687"/>
    </source>
</evidence>
<feature type="transmembrane region" description="Helical" evidence="6">
    <location>
        <begin position="202"/>
        <end position="221"/>
    </location>
</feature>
<feature type="transmembrane region" description="Helical" evidence="6">
    <location>
        <begin position="54"/>
        <end position="82"/>
    </location>
</feature>
<proteinExistence type="predicted"/>
<accession>A0A5C1YFV6</accession>
<keyword evidence="5 6" id="KW-0472">Membrane</keyword>
<feature type="transmembrane region" description="Helical" evidence="6">
    <location>
        <begin position="288"/>
        <end position="308"/>
    </location>
</feature>
<gene>
    <name evidence="8" type="ORF">FLP10_05330</name>
</gene>
<feature type="transmembrane region" description="Helical" evidence="6">
    <location>
        <begin position="521"/>
        <end position="540"/>
    </location>
</feature>
<dbReference type="OrthoDB" id="3223244at2"/>
<evidence type="ECO:0000256" key="1">
    <source>
        <dbReference type="ARBA" id="ARBA00004651"/>
    </source>
</evidence>
<dbReference type="KEGG" id="ail:FLP10_05330"/>
<feature type="domain" description="ABC3 transporter permease C-terminal" evidence="7">
    <location>
        <begin position="522"/>
        <end position="633"/>
    </location>
</feature>